<dbReference type="Gene3D" id="3.40.50.720">
    <property type="entry name" value="NAD(P)-binding Rossmann-like Domain"/>
    <property type="match status" value="1"/>
</dbReference>
<dbReference type="PANTHER" id="PTHR42760:SF115">
    <property type="entry name" value="3-OXOACYL-[ACYL-CARRIER-PROTEIN] REDUCTASE FABG"/>
    <property type="match status" value="1"/>
</dbReference>
<evidence type="ECO:0000313" key="4">
    <source>
        <dbReference type="Proteomes" id="UP000320386"/>
    </source>
</evidence>
<evidence type="ECO:0000256" key="1">
    <source>
        <dbReference type="ARBA" id="ARBA00006484"/>
    </source>
</evidence>
<reference evidence="3 4" key="1">
    <citation type="submission" date="2019-02" db="EMBL/GenBank/DDBJ databases">
        <title>Deep-cultivation of Planctomycetes and their phenomic and genomic characterization uncovers novel biology.</title>
        <authorList>
            <person name="Wiegand S."/>
            <person name="Jogler M."/>
            <person name="Boedeker C."/>
            <person name="Pinto D."/>
            <person name="Vollmers J."/>
            <person name="Rivas-Marin E."/>
            <person name="Kohn T."/>
            <person name="Peeters S.H."/>
            <person name="Heuer A."/>
            <person name="Rast P."/>
            <person name="Oberbeckmann S."/>
            <person name="Bunk B."/>
            <person name="Jeske O."/>
            <person name="Meyerdierks A."/>
            <person name="Storesund J.E."/>
            <person name="Kallscheuer N."/>
            <person name="Luecker S."/>
            <person name="Lage O.M."/>
            <person name="Pohl T."/>
            <person name="Merkel B.J."/>
            <person name="Hornburger P."/>
            <person name="Mueller R.-W."/>
            <person name="Bruemmer F."/>
            <person name="Labrenz M."/>
            <person name="Spormann A.M."/>
            <person name="Op den Camp H."/>
            <person name="Overmann J."/>
            <person name="Amann R."/>
            <person name="Jetten M.S.M."/>
            <person name="Mascher T."/>
            <person name="Medema M.H."/>
            <person name="Devos D.P."/>
            <person name="Kaster A.-K."/>
            <person name="Ovreas L."/>
            <person name="Rohde M."/>
            <person name="Galperin M.Y."/>
            <person name="Jogler C."/>
        </authorList>
    </citation>
    <scope>NUCLEOTIDE SEQUENCE [LARGE SCALE GENOMIC DNA]</scope>
    <source>
        <strain evidence="3 4">Pan265</strain>
    </source>
</reference>
<dbReference type="EMBL" id="CP036280">
    <property type="protein sequence ID" value="QDU72606.1"/>
    <property type="molecule type" value="Genomic_DNA"/>
</dbReference>
<dbReference type="InterPro" id="IPR002347">
    <property type="entry name" value="SDR_fam"/>
</dbReference>
<dbReference type="PRINTS" id="PR00080">
    <property type="entry name" value="SDRFAMILY"/>
</dbReference>
<comment type="similarity">
    <text evidence="1">Belongs to the short-chain dehydrogenases/reductases (SDR) family.</text>
</comment>
<dbReference type="FunFam" id="3.40.50.720:FF:000084">
    <property type="entry name" value="Short-chain dehydrogenase reductase"/>
    <property type="match status" value="1"/>
</dbReference>
<evidence type="ECO:0000256" key="2">
    <source>
        <dbReference type="ARBA" id="ARBA00023002"/>
    </source>
</evidence>
<evidence type="ECO:0000313" key="3">
    <source>
        <dbReference type="EMBL" id="QDU72606.1"/>
    </source>
</evidence>
<dbReference type="SUPFAM" id="SSF51735">
    <property type="entry name" value="NAD(P)-binding Rossmann-fold domains"/>
    <property type="match status" value="1"/>
</dbReference>
<keyword evidence="4" id="KW-1185">Reference proteome</keyword>
<dbReference type="EC" id="1.1.1.127" evidence="3"/>
<sequence>MPVTTSLFDLTDKVALVSGGGTGIGKAIAAAFLQHGARVMIGGRRLDVIEQTVQELDALALADSDEPNVAGVTLDVTKTESVQRAVRKTVDVLGGVHIAVHAAGNFAKLPTFDLTTETMADLYDTHVTGALRLAQAAGHIFREQHDGCIINIASISSFMALTEVTAYASAKSALLGLTRNLATEWARFGIRTNAIAPGFIPTDINRKAIVGTDRGRRIIENTPMARFGTADEIAGAAVYLAAPAASFVNGQTITVDGGFLANGVGDATADWD</sequence>
<dbReference type="Proteomes" id="UP000320386">
    <property type="component" value="Chromosome"/>
</dbReference>
<dbReference type="PROSITE" id="PS00061">
    <property type="entry name" value="ADH_SHORT"/>
    <property type="match status" value="1"/>
</dbReference>
<dbReference type="GO" id="GO:0047001">
    <property type="term" value="F:2-dehydro-3-deoxy-D-gluconate 5-dehydrogenase activity"/>
    <property type="evidence" value="ECO:0007669"/>
    <property type="project" value="UniProtKB-EC"/>
</dbReference>
<gene>
    <name evidence="3" type="primary">kduD_2</name>
    <name evidence="3" type="ORF">Pan265_24770</name>
</gene>
<dbReference type="InterPro" id="IPR036291">
    <property type="entry name" value="NAD(P)-bd_dom_sf"/>
</dbReference>
<accession>A0A518C056</accession>
<name>A0A518C056_9BACT</name>
<dbReference type="RefSeq" id="WP_145446776.1">
    <property type="nucleotide sequence ID" value="NZ_CP036280.1"/>
</dbReference>
<dbReference type="AlphaFoldDB" id="A0A518C056"/>
<dbReference type="PRINTS" id="PR00081">
    <property type="entry name" value="GDHRDH"/>
</dbReference>
<proteinExistence type="inferred from homology"/>
<protein>
    <submittedName>
        <fullName evidence="3">2-dehydro-3-deoxy-D-gluconate 5-dehydrogenase</fullName>
        <ecNumber evidence="3">1.1.1.127</ecNumber>
    </submittedName>
</protein>
<keyword evidence="2 3" id="KW-0560">Oxidoreductase</keyword>
<dbReference type="InterPro" id="IPR020904">
    <property type="entry name" value="Sc_DH/Rdtase_CS"/>
</dbReference>
<dbReference type="PANTHER" id="PTHR42760">
    <property type="entry name" value="SHORT-CHAIN DEHYDROGENASES/REDUCTASES FAMILY MEMBER"/>
    <property type="match status" value="1"/>
</dbReference>
<dbReference type="KEGG" id="mcad:Pan265_24770"/>
<organism evidence="3 4">
    <name type="scientific">Mucisphaera calidilacus</name>
    <dbReference type="NCBI Taxonomy" id="2527982"/>
    <lineage>
        <taxon>Bacteria</taxon>
        <taxon>Pseudomonadati</taxon>
        <taxon>Planctomycetota</taxon>
        <taxon>Phycisphaerae</taxon>
        <taxon>Phycisphaerales</taxon>
        <taxon>Phycisphaeraceae</taxon>
        <taxon>Mucisphaera</taxon>
    </lineage>
</organism>
<dbReference type="OrthoDB" id="9803333at2"/>
<dbReference type="Pfam" id="PF13561">
    <property type="entry name" value="adh_short_C2"/>
    <property type="match status" value="1"/>
</dbReference>